<organism evidence="6">
    <name type="scientific">Soboliphyme baturini</name>
    <dbReference type="NCBI Taxonomy" id="241478"/>
    <lineage>
        <taxon>Eukaryota</taxon>
        <taxon>Metazoa</taxon>
        <taxon>Ecdysozoa</taxon>
        <taxon>Nematoda</taxon>
        <taxon>Enoplea</taxon>
        <taxon>Dorylaimia</taxon>
        <taxon>Dioctophymatida</taxon>
        <taxon>Dioctophymatoidea</taxon>
        <taxon>Soboliphymatidae</taxon>
        <taxon>Soboliphyme</taxon>
    </lineage>
</organism>
<keyword evidence="5" id="KW-1185">Reference proteome</keyword>
<evidence type="ECO:0000313" key="4">
    <source>
        <dbReference type="EMBL" id="VDO98783.1"/>
    </source>
</evidence>
<dbReference type="Gene3D" id="3.90.1180.10">
    <property type="entry name" value="Ribosomal protein L13"/>
    <property type="match status" value="2"/>
</dbReference>
<dbReference type="EMBL" id="UZAM01007383">
    <property type="protein sequence ID" value="VDO98783.1"/>
    <property type="molecule type" value="Genomic_DNA"/>
</dbReference>
<dbReference type="OrthoDB" id="274622at2759"/>
<accession>A0A183IGK4</accession>
<dbReference type="WBParaSite" id="SBAD_0000287901-mRNA-1">
    <property type="protein sequence ID" value="SBAD_0000287901-mRNA-1"/>
    <property type="gene ID" value="SBAD_0000287901"/>
</dbReference>
<dbReference type="GO" id="GO:0006412">
    <property type="term" value="P:translation"/>
    <property type="evidence" value="ECO:0007669"/>
    <property type="project" value="InterPro"/>
</dbReference>
<gene>
    <name evidence="4" type="ORF">SBAD_LOCUS2749</name>
</gene>
<dbReference type="GO" id="GO:0005840">
    <property type="term" value="C:ribosome"/>
    <property type="evidence" value="ECO:0007669"/>
    <property type="project" value="UniProtKB-KW"/>
</dbReference>
<dbReference type="AlphaFoldDB" id="A0A183IGK4"/>
<dbReference type="Pfam" id="PF00572">
    <property type="entry name" value="Ribosomal_L13"/>
    <property type="match status" value="1"/>
</dbReference>
<evidence type="ECO:0000256" key="2">
    <source>
        <dbReference type="ARBA" id="ARBA00022980"/>
    </source>
</evidence>
<proteinExistence type="inferred from homology"/>
<reference evidence="4 5" key="2">
    <citation type="submission" date="2018-11" db="EMBL/GenBank/DDBJ databases">
        <authorList>
            <consortium name="Pathogen Informatics"/>
        </authorList>
    </citation>
    <scope>NUCLEOTIDE SEQUENCE [LARGE SCALE GENOMIC DNA]</scope>
</reference>
<keyword evidence="2" id="KW-0689">Ribosomal protein</keyword>
<dbReference type="GO" id="GO:1990904">
    <property type="term" value="C:ribonucleoprotein complex"/>
    <property type="evidence" value="ECO:0007669"/>
    <property type="project" value="UniProtKB-KW"/>
</dbReference>
<dbReference type="Proteomes" id="UP000270296">
    <property type="component" value="Unassembled WGS sequence"/>
</dbReference>
<evidence type="ECO:0000313" key="5">
    <source>
        <dbReference type="Proteomes" id="UP000270296"/>
    </source>
</evidence>
<keyword evidence="3" id="KW-0687">Ribonucleoprotein</keyword>
<protein>
    <submittedName>
        <fullName evidence="6">39S ribosomal protein L22, mitochondrial</fullName>
    </submittedName>
</protein>
<comment type="similarity">
    <text evidence="1">Belongs to the universal ribosomal protein uL13 family.</text>
</comment>
<dbReference type="InterPro" id="IPR036899">
    <property type="entry name" value="Ribosomal_uL13_sf"/>
</dbReference>
<name>A0A183IGK4_9BILA</name>
<dbReference type="InterPro" id="IPR005822">
    <property type="entry name" value="Ribosomal_uL13"/>
</dbReference>
<sequence>MSGGHGMSSFKRVQQWLTFARQWHIINAAWQDPDKLAAKIIVYLRGMNKPIFHVPPTEQLSDLVFGTIHKADPCRIMFMAVSYALRGPHSFGMRRLFLERLHVFPDKEIPKKLLMNVSSQLRQVMPIPKTYDDYTEEEKAKFPIIYSGYTYAQAMSALDDEKIVPG</sequence>
<dbReference type="GO" id="GO:0003735">
    <property type="term" value="F:structural constituent of ribosome"/>
    <property type="evidence" value="ECO:0007669"/>
    <property type="project" value="InterPro"/>
</dbReference>
<evidence type="ECO:0000256" key="3">
    <source>
        <dbReference type="ARBA" id="ARBA00023274"/>
    </source>
</evidence>
<evidence type="ECO:0000313" key="6">
    <source>
        <dbReference type="WBParaSite" id="SBAD_0000287901-mRNA-1"/>
    </source>
</evidence>
<reference evidence="6" key="1">
    <citation type="submission" date="2016-06" db="UniProtKB">
        <authorList>
            <consortium name="WormBaseParasite"/>
        </authorList>
    </citation>
    <scope>IDENTIFICATION</scope>
</reference>
<dbReference type="SUPFAM" id="SSF52161">
    <property type="entry name" value="Ribosomal protein L13"/>
    <property type="match status" value="1"/>
</dbReference>
<evidence type="ECO:0000256" key="1">
    <source>
        <dbReference type="ARBA" id="ARBA00006227"/>
    </source>
</evidence>